<name>F9W7L9_TRYCI</name>
<organism evidence="2 3">
    <name type="scientific">Trypanosoma congolense (strain IL3000)</name>
    <dbReference type="NCBI Taxonomy" id="1068625"/>
    <lineage>
        <taxon>Eukaryota</taxon>
        <taxon>Discoba</taxon>
        <taxon>Euglenozoa</taxon>
        <taxon>Kinetoplastea</taxon>
        <taxon>Metakinetoplastina</taxon>
        <taxon>Trypanosomatida</taxon>
        <taxon>Trypanosomatidae</taxon>
        <taxon>Trypanosoma</taxon>
        <taxon>Nannomonas</taxon>
    </lineage>
</organism>
<sequence>MAGAYPDRRNSPIHPVARRPRPHTRLPVSLFLPFATDTDAESDEDLKTNISLDFSSGDWQMPPQGRLDWTWSSRIRQVLPVGRWYWHLVPLAELMTKEWSFQFQDGTRQTGSISEFLE</sequence>
<evidence type="ECO:0000256" key="1">
    <source>
        <dbReference type="SAM" id="MobiDB-lite"/>
    </source>
</evidence>
<protein>
    <submittedName>
        <fullName evidence="2">Uncharacterized protein</fullName>
    </submittedName>
</protein>
<proteinExistence type="predicted"/>
<accession>F9W7L9</accession>
<keyword evidence="3" id="KW-1185">Reference proteome</keyword>
<gene>
    <name evidence="2" type="ORF">TCIL3000_0_39620</name>
</gene>
<feature type="region of interest" description="Disordered" evidence="1">
    <location>
        <begin position="1"/>
        <end position="21"/>
    </location>
</feature>
<evidence type="ECO:0000313" key="2">
    <source>
        <dbReference type="EMBL" id="CCD13191.1"/>
    </source>
</evidence>
<dbReference type="EMBL" id="CAEQ01001051">
    <property type="protein sequence ID" value="CCD13191.1"/>
    <property type="molecule type" value="Genomic_DNA"/>
</dbReference>
<evidence type="ECO:0000313" key="3">
    <source>
        <dbReference type="Proteomes" id="UP000000702"/>
    </source>
</evidence>
<feature type="compositionally biased region" description="Basic and acidic residues" evidence="1">
    <location>
        <begin position="1"/>
        <end position="10"/>
    </location>
</feature>
<dbReference type="Proteomes" id="UP000000702">
    <property type="component" value="Unassembled WGS sequence"/>
</dbReference>
<comment type="caution">
    <text evidence="2">The sequence shown here is derived from an EMBL/GenBank/DDBJ whole genome shotgun (WGS) entry which is preliminary data.</text>
</comment>
<dbReference type="AlphaFoldDB" id="F9W7L9"/>
<reference evidence="2 3" key="2">
    <citation type="journal article" date="2012" name="Proc. Natl. Acad. Sci. U.S.A.">
        <title>Antigenic diversity is generated by distinct evolutionary mechanisms in African trypanosome species.</title>
        <authorList>
            <person name="Jackson A.P."/>
            <person name="Berry A."/>
            <person name="Aslett M."/>
            <person name="Allison H.C."/>
            <person name="Burton P."/>
            <person name="Vavrova-Anderson J."/>
            <person name="Brown R."/>
            <person name="Browne H."/>
            <person name="Corton N."/>
            <person name="Hauser H."/>
            <person name="Gamble J."/>
            <person name="Gilderthorp R."/>
            <person name="Marcello L."/>
            <person name="McQuillan J."/>
            <person name="Otto T.D."/>
            <person name="Quail M.A."/>
            <person name="Sanders M.J."/>
            <person name="van Tonder A."/>
            <person name="Ginger M.L."/>
            <person name="Field M.C."/>
            <person name="Barry J.D."/>
            <person name="Hertz-Fowler C."/>
            <person name="Berriman M."/>
        </authorList>
    </citation>
    <scope>NUCLEOTIDE SEQUENCE [LARGE SCALE GENOMIC DNA]</scope>
    <source>
        <strain evidence="2 3">IL3000</strain>
    </source>
</reference>
<reference evidence="3" key="1">
    <citation type="submission" date="2011-07" db="EMBL/GenBank/DDBJ databases">
        <title>Divergent evolution of antigenic variation in African trypanosomes.</title>
        <authorList>
            <person name="Jackson A.P."/>
            <person name="Berry A."/>
            <person name="Allison H.C."/>
            <person name="Burton P."/>
            <person name="Anderson J."/>
            <person name="Aslett M."/>
            <person name="Brown R."/>
            <person name="Corton N."/>
            <person name="Harris D."/>
            <person name="Hauser H."/>
            <person name="Gamble J."/>
            <person name="Gilderthorp R."/>
            <person name="McQuillan J."/>
            <person name="Quail M.A."/>
            <person name="Sanders M."/>
            <person name="Van Tonder A."/>
            <person name="Ginger M.L."/>
            <person name="Donelson J.E."/>
            <person name="Field M.C."/>
            <person name="Barry J.D."/>
            <person name="Berriman M."/>
            <person name="Hertz-Fowler C."/>
        </authorList>
    </citation>
    <scope>NUCLEOTIDE SEQUENCE [LARGE SCALE GENOMIC DNA]</scope>
    <source>
        <strain evidence="3">IL3000</strain>
    </source>
</reference>